<keyword evidence="1" id="KW-1133">Transmembrane helix</keyword>
<dbReference type="STRING" id="766136.BHF68_14755"/>
<keyword evidence="3" id="KW-1185">Reference proteome</keyword>
<evidence type="ECO:0000313" key="2">
    <source>
        <dbReference type="EMBL" id="OEF97593.1"/>
    </source>
</evidence>
<dbReference type="AlphaFoldDB" id="A0A1E5G3G9"/>
<accession>A0A1E5G3G9</accession>
<keyword evidence="1" id="KW-0472">Membrane</keyword>
<dbReference type="EMBL" id="MIJE01000010">
    <property type="protein sequence ID" value="OEF97593.1"/>
    <property type="molecule type" value="Genomic_DNA"/>
</dbReference>
<organism evidence="2 3">
    <name type="scientific">Desulfuribacillus alkaliarsenatis</name>
    <dbReference type="NCBI Taxonomy" id="766136"/>
    <lineage>
        <taxon>Bacteria</taxon>
        <taxon>Bacillati</taxon>
        <taxon>Bacillota</taxon>
        <taxon>Desulfuribacillia</taxon>
        <taxon>Desulfuribacillales</taxon>
        <taxon>Desulfuribacillaceae</taxon>
        <taxon>Desulfuribacillus</taxon>
    </lineage>
</organism>
<gene>
    <name evidence="2" type="ORF">BHF68_14755</name>
</gene>
<proteinExistence type="predicted"/>
<sequence>MDTGFGLVAFFAWLPFLTVLFNLALIIFVIYFLIKVNKFINVKTKLDQERNEKIDELIRGISKVNKIE</sequence>
<dbReference type="Proteomes" id="UP000094296">
    <property type="component" value="Unassembled WGS sequence"/>
</dbReference>
<comment type="caution">
    <text evidence="2">The sequence shown here is derived from an EMBL/GenBank/DDBJ whole genome shotgun (WGS) entry which is preliminary data.</text>
</comment>
<reference evidence="2 3" key="1">
    <citation type="submission" date="2016-09" db="EMBL/GenBank/DDBJ databases">
        <title>Draft genome sequence for the type strain of Desulfuribacillus alkaliarsenatis AHT28, an obligately anaerobic, sulfidogenic bacterium isolated from Russian soda lake sediments.</title>
        <authorList>
            <person name="Abin C.A."/>
            <person name="Hollibaugh J.T."/>
        </authorList>
    </citation>
    <scope>NUCLEOTIDE SEQUENCE [LARGE SCALE GENOMIC DNA]</scope>
    <source>
        <strain evidence="2 3">AHT28</strain>
    </source>
</reference>
<feature type="transmembrane region" description="Helical" evidence="1">
    <location>
        <begin position="12"/>
        <end position="34"/>
    </location>
</feature>
<name>A0A1E5G3G9_9FIRM</name>
<evidence type="ECO:0000256" key="1">
    <source>
        <dbReference type="SAM" id="Phobius"/>
    </source>
</evidence>
<keyword evidence="1" id="KW-0812">Transmembrane</keyword>
<protein>
    <recommendedName>
        <fullName evidence="4">DUF4083 domain-containing protein</fullName>
    </recommendedName>
</protein>
<evidence type="ECO:0000313" key="3">
    <source>
        <dbReference type="Proteomes" id="UP000094296"/>
    </source>
</evidence>
<evidence type="ECO:0008006" key="4">
    <source>
        <dbReference type="Google" id="ProtNLM"/>
    </source>
</evidence>